<keyword evidence="13" id="KW-1185">Reference proteome</keyword>
<sequence>MSIHSMRKTYTMGGLSEKDVDSDPLVQFQRWFGEAELADLPDWVEINAMTVSTSTRSGAVSSRILLLKGIENGRFLFYTNYLSAKGEDLADNPVASLCFYWPHLQRQVRVEGKVTKTSRQQSEDYFHSRPRESQLGANVSEQSTVVTADQLDARMKELQQTFEGKEVPCPEHWGGYAVEPMKIEFWQGRPSRLHDRILYQRDVGNWNIVRLAP</sequence>
<evidence type="ECO:0000256" key="4">
    <source>
        <dbReference type="ARBA" id="ARBA00022643"/>
    </source>
</evidence>
<comment type="pathway">
    <text evidence="7">Cofactor metabolism; pyridoxal 5'-phosphate salvage; pyridoxal 5'-phosphate from pyridoxamine 5'-phosphate: step 1/1.</text>
</comment>
<dbReference type="Pfam" id="PF10590">
    <property type="entry name" value="PNP_phzG_C"/>
    <property type="match status" value="1"/>
</dbReference>
<feature type="binding site" evidence="7 8">
    <location>
        <position position="125"/>
    </location>
    <ligand>
        <name>substrate</name>
    </ligand>
</feature>
<evidence type="ECO:0000259" key="11">
    <source>
        <dbReference type="Pfam" id="PF10590"/>
    </source>
</evidence>
<dbReference type="InterPro" id="IPR012349">
    <property type="entry name" value="Split_barrel_FMN-bd"/>
</dbReference>
<dbReference type="InterPro" id="IPR000659">
    <property type="entry name" value="Pyridox_Oxase"/>
</dbReference>
<dbReference type="InterPro" id="IPR019740">
    <property type="entry name" value="Pyridox_Oxase_CS"/>
</dbReference>
<reference evidence="12 13" key="1">
    <citation type="submission" date="2019-02" db="EMBL/GenBank/DDBJ databases">
        <title>Deep-cultivation of Planctomycetes and their phenomic and genomic characterization uncovers novel biology.</title>
        <authorList>
            <person name="Wiegand S."/>
            <person name="Jogler M."/>
            <person name="Boedeker C."/>
            <person name="Pinto D."/>
            <person name="Vollmers J."/>
            <person name="Rivas-Marin E."/>
            <person name="Kohn T."/>
            <person name="Peeters S.H."/>
            <person name="Heuer A."/>
            <person name="Rast P."/>
            <person name="Oberbeckmann S."/>
            <person name="Bunk B."/>
            <person name="Jeske O."/>
            <person name="Meyerdierks A."/>
            <person name="Storesund J.E."/>
            <person name="Kallscheuer N."/>
            <person name="Luecker S."/>
            <person name="Lage O.M."/>
            <person name="Pohl T."/>
            <person name="Merkel B.J."/>
            <person name="Hornburger P."/>
            <person name="Mueller R.-W."/>
            <person name="Bruemmer F."/>
            <person name="Labrenz M."/>
            <person name="Spormann A.M."/>
            <person name="Op Den Camp H."/>
            <person name="Overmann J."/>
            <person name="Amann R."/>
            <person name="Jetten M.S.M."/>
            <person name="Mascher T."/>
            <person name="Medema M.H."/>
            <person name="Devos D.P."/>
            <person name="Kaster A.-K."/>
            <person name="Ovreas L."/>
            <person name="Rohde M."/>
            <person name="Galperin M.Y."/>
            <person name="Jogler C."/>
        </authorList>
    </citation>
    <scope>NUCLEOTIDE SEQUENCE [LARGE SCALE GENOMIC DNA]</scope>
    <source>
        <strain evidence="12 13">Pla22</strain>
    </source>
</reference>
<dbReference type="HAMAP" id="MF_01629">
    <property type="entry name" value="PdxH"/>
    <property type="match status" value="1"/>
</dbReference>
<feature type="domain" description="Pyridoxine 5'-phosphate oxidase dimerisation C-terminal" evidence="11">
    <location>
        <begin position="173"/>
        <end position="213"/>
    </location>
</feature>
<dbReference type="PANTHER" id="PTHR10851:SF0">
    <property type="entry name" value="PYRIDOXINE-5'-PHOSPHATE OXIDASE"/>
    <property type="match status" value="1"/>
</dbReference>
<dbReference type="SUPFAM" id="SSF50475">
    <property type="entry name" value="FMN-binding split barrel"/>
    <property type="match status" value="1"/>
</dbReference>
<feature type="binding site" evidence="7 9">
    <location>
        <position position="196"/>
    </location>
    <ligand>
        <name>FMN</name>
        <dbReference type="ChEBI" id="CHEBI:58210"/>
    </ligand>
</feature>
<name>A0A5C5WTE1_9BACT</name>
<keyword evidence="6 7" id="KW-0664">Pyridoxine biosynthesis</keyword>
<feature type="binding site" evidence="7 9">
    <location>
        <position position="107"/>
    </location>
    <ligand>
        <name>FMN</name>
        <dbReference type="ChEBI" id="CHEBI:58210"/>
    </ligand>
</feature>
<dbReference type="EC" id="1.4.3.5" evidence="7"/>
<evidence type="ECO:0000313" key="12">
    <source>
        <dbReference type="EMBL" id="TWT53293.1"/>
    </source>
</evidence>
<evidence type="ECO:0000256" key="5">
    <source>
        <dbReference type="ARBA" id="ARBA00023002"/>
    </source>
</evidence>
<dbReference type="RefSeq" id="WP_146513536.1">
    <property type="nucleotide sequence ID" value="NZ_SJPI01000001.1"/>
</dbReference>
<feature type="binding site" evidence="7 8">
    <location>
        <begin position="192"/>
        <end position="194"/>
    </location>
    <ligand>
        <name>substrate</name>
    </ligand>
</feature>
<comment type="caution">
    <text evidence="7">Lacks conserved residue(s) required for the propagation of feature annotation.</text>
</comment>
<organism evidence="12 13">
    <name type="scientific">Rubripirellula amarantea</name>
    <dbReference type="NCBI Taxonomy" id="2527999"/>
    <lineage>
        <taxon>Bacteria</taxon>
        <taxon>Pseudomonadati</taxon>
        <taxon>Planctomycetota</taxon>
        <taxon>Planctomycetia</taxon>
        <taxon>Pirellulales</taxon>
        <taxon>Pirellulaceae</taxon>
        <taxon>Rubripirellula</taxon>
    </lineage>
</organism>
<feature type="binding site" evidence="7 8">
    <location>
        <position position="133"/>
    </location>
    <ligand>
        <name>substrate</name>
    </ligand>
</feature>
<dbReference type="InterPro" id="IPR011576">
    <property type="entry name" value="Pyridox_Oxase_N"/>
</dbReference>
<dbReference type="NCBIfam" id="TIGR00558">
    <property type="entry name" value="pdxH"/>
    <property type="match status" value="1"/>
</dbReference>
<feature type="binding site" evidence="7 9">
    <location>
        <position position="186"/>
    </location>
    <ligand>
        <name>FMN</name>
        <dbReference type="ChEBI" id="CHEBI:58210"/>
    </ligand>
</feature>
<dbReference type="GO" id="GO:0008615">
    <property type="term" value="P:pyridoxine biosynthetic process"/>
    <property type="evidence" value="ECO:0007669"/>
    <property type="project" value="UniProtKB-UniRule"/>
</dbReference>
<feature type="binding site" evidence="7 8">
    <location>
        <position position="129"/>
    </location>
    <ligand>
        <name>substrate</name>
    </ligand>
</feature>
<dbReference type="Gene3D" id="2.30.110.10">
    <property type="entry name" value="Electron Transport, Fmn-binding Protein, Chain A"/>
    <property type="match status" value="1"/>
</dbReference>
<comment type="catalytic activity">
    <reaction evidence="7">
        <text>pyridoxine 5'-phosphate + O2 = pyridoxal 5'-phosphate + H2O2</text>
        <dbReference type="Rhea" id="RHEA:15149"/>
        <dbReference type="ChEBI" id="CHEBI:15379"/>
        <dbReference type="ChEBI" id="CHEBI:16240"/>
        <dbReference type="ChEBI" id="CHEBI:58589"/>
        <dbReference type="ChEBI" id="CHEBI:597326"/>
        <dbReference type="EC" id="1.4.3.5"/>
    </reaction>
</comment>
<gene>
    <name evidence="7 12" type="primary">pdxH</name>
    <name evidence="12" type="ORF">Pla22_09210</name>
</gene>
<evidence type="ECO:0000256" key="7">
    <source>
        <dbReference type="HAMAP-Rule" id="MF_01629"/>
    </source>
</evidence>
<keyword evidence="3 7" id="KW-0285">Flavoprotein</keyword>
<comment type="similarity">
    <text evidence="1 7">Belongs to the pyridoxamine 5'-phosphate oxidase family.</text>
</comment>
<comment type="subunit">
    <text evidence="2 7">Homodimer.</text>
</comment>
<feature type="binding site" evidence="7 9">
    <location>
        <position position="85"/>
    </location>
    <ligand>
        <name>FMN</name>
        <dbReference type="ChEBI" id="CHEBI:58210"/>
    </ligand>
</feature>
<dbReference type="FunFam" id="2.30.110.10:FF:000020">
    <property type="entry name" value="PNPO isoform 11"/>
    <property type="match status" value="1"/>
</dbReference>
<dbReference type="GO" id="GO:0010181">
    <property type="term" value="F:FMN binding"/>
    <property type="evidence" value="ECO:0007669"/>
    <property type="project" value="UniProtKB-UniRule"/>
</dbReference>
<evidence type="ECO:0000259" key="10">
    <source>
        <dbReference type="Pfam" id="PF01243"/>
    </source>
</evidence>
<evidence type="ECO:0000256" key="3">
    <source>
        <dbReference type="ARBA" id="ARBA00022630"/>
    </source>
</evidence>
<comment type="pathway">
    <text evidence="7">Cofactor metabolism; pyridoxal 5'-phosphate salvage; pyridoxal 5'-phosphate from pyridoxine 5'-phosphate: step 1/1.</text>
</comment>
<dbReference type="OrthoDB" id="9780392at2"/>
<feature type="binding site" evidence="7 8">
    <location>
        <position position="68"/>
    </location>
    <ligand>
        <name>substrate</name>
    </ligand>
</feature>
<dbReference type="InterPro" id="IPR019576">
    <property type="entry name" value="Pyridoxamine_oxidase_dimer_C"/>
</dbReference>
<dbReference type="EMBL" id="SJPI01000001">
    <property type="protein sequence ID" value="TWT53293.1"/>
    <property type="molecule type" value="Genomic_DNA"/>
</dbReference>
<comment type="function">
    <text evidence="7">Catalyzes the oxidation of either pyridoxine 5'-phosphate (PNP) or pyridoxamine 5'-phosphate (PMP) into pyridoxal 5'-phosphate (PLP).</text>
</comment>
<dbReference type="PROSITE" id="PS01064">
    <property type="entry name" value="PYRIDOX_OXIDASE"/>
    <property type="match status" value="1"/>
</dbReference>
<feature type="binding site" evidence="7 9">
    <location>
        <begin position="78"/>
        <end position="79"/>
    </location>
    <ligand>
        <name>FMN</name>
        <dbReference type="ChEBI" id="CHEBI:58210"/>
    </ligand>
</feature>
<dbReference type="PIRSF" id="PIRSF000190">
    <property type="entry name" value="Pyd_amn-ph_oxd"/>
    <property type="match status" value="1"/>
</dbReference>
<feature type="binding site" evidence="7 9">
    <location>
        <begin position="142"/>
        <end position="143"/>
    </location>
    <ligand>
        <name>FMN</name>
        <dbReference type="ChEBI" id="CHEBI:58210"/>
    </ligand>
</feature>
<keyword evidence="5 7" id="KW-0560">Oxidoreductase</keyword>
<keyword evidence="4 7" id="KW-0288">FMN</keyword>
<evidence type="ECO:0000313" key="13">
    <source>
        <dbReference type="Proteomes" id="UP000316598"/>
    </source>
</evidence>
<evidence type="ECO:0000256" key="8">
    <source>
        <dbReference type="PIRSR" id="PIRSR000190-1"/>
    </source>
</evidence>
<dbReference type="Proteomes" id="UP000316598">
    <property type="component" value="Unassembled WGS sequence"/>
</dbReference>
<comment type="caution">
    <text evidence="12">The sequence shown here is derived from an EMBL/GenBank/DDBJ whole genome shotgun (WGS) entry which is preliminary data.</text>
</comment>
<dbReference type="GO" id="GO:0004733">
    <property type="term" value="F:pyridoxamine phosphate oxidase activity"/>
    <property type="evidence" value="ECO:0007669"/>
    <property type="project" value="UniProtKB-UniRule"/>
</dbReference>
<comment type="catalytic activity">
    <reaction evidence="7">
        <text>pyridoxamine 5'-phosphate + O2 + H2O = pyridoxal 5'-phosphate + H2O2 + NH4(+)</text>
        <dbReference type="Rhea" id="RHEA:15817"/>
        <dbReference type="ChEBI" id="CHEBI:15377"/>
        <dbReference type="ChEBI" id="CHEBI:15379"/>
        <dbReference type="ChEBI" id="CHEBI:16240"/>
        <dbReference type="ChEBI" id="CHEBI:28938"/>
        <dbReference type="ChEBI" id="CHEBI:58451"/>
        <dbReference type="ChEBI" id="CHEBI:597326"/>
        <dbReference type="EC" id="1.4.3.5"/>
    </reaction>
</comment>
<dbReference type="Pfam" id="PF01243">
    <property type="entry name" value="PNPOx_N"/>
    <property type="match status" value="1"/>
</dbReference>
<protein>
    <recommendedName>
        <fullName evidence="7">Pyridoxine/pyridoxamine 5'-phosphate oxidase</fullName>
        <ecNumber evidence="7">1.4.3.5</ecNumber>
    </recommendedName>
    <alternativeName>
        <fullName evidence="7">PNP/PMP oxidase</fullName>
        <shortName evidence="7">PNPOx</shortName>
    </alternativeName>
    <alternativeName>
        <fullName evidence="7">Pyridoxal 5'-phosphate synthase</fullName>
    </alternativeName>
</protein>
<evidence type="ECO:0000256" key="9">
    <source>
        <dbReference type="PIRSR" id="PIRSR000190-2"/>
    </source>
</evidence>
<evidence type="ECO:0000256" key="2">
    <source>
        <dbReference type="ARBA" id="ARBA00011738"/>
    </source>
</evidence>
<feature type="domain" description="Pyridoxamine 5'-phosphate oxidase N-terminal" evidence="10">
    <location>
        <begin position="45"/>
        <end position="145"/>
    </location>
</feature>
<dbReference type="AlphaFoldDB" id="A0A5C5WTE1"/>
<comment type="cofactor">
    <cofactor evidence="7 9">
        <name>FMN</name>
        <dbReference type="ChEBI" id="CHEBI:58210"/>
    </cofactor>
    <text evidence="7 9">Binds 1 FMN per subunit.</text>
</comment>
<proteinExistence type="inferred from homology"/>
<dbReference type="PANTHER" id="PTHR10851">
    <property type="entry name" value="PYRIDOXINE-5-PHOSPHATE OXIDASE"/>
    <property type="match status" value="1"/>
</dbReference>
<dbReference type="NCBIfam" id="NF004231">
    <property type="entry name" value="PRK05679.1"/>
    <property type="match status" value="1"/>
</dbReference>
<feature type="binding site" evidence="8">
    <location>
        <begin position="7"/>
        <end position="10"/>
    </location>
    <ligand>
        <name>substrate</name>
    </ligand>
</feature>
<accession>A0A5C5WTE1</accession>
<evidence type="ECO:0000256" key="6">
    <source>
        <dbReference type="ARBA" id="ARBA00023096"/>
    </source>
</evidence>
<dbReference type="UniPathway" id="UPA01068">
    <property type="reaction ID" value="UER00304"/>
</dbReference>
<feature type="binding site" evidence="7 9">
    <location>
        <begin position="63"/>
        <end position="68"/>
    </location>
    <ligand>
        <name>FMN</name>
        <dbReference type="ChEBI" id="CHEBI:58210"/>
    </ligand>
</feature>
<evidence type="ECO:0000256" key="1">
    <source>
        <dbReference type="ARBA" id="ARBA00007301"/>
    </source>
</evidence>